<evidence type="ECO:0000259" key="12">
    <source>
        <dbReference type="Pfam" id="PF20922"/>
    </source>
</evidence>
<evidence type="ECO:0000256" key="4">
    <source>
        <dbReference type="ARBA" id="ARBA00022490"/>
    </source>
</evidence>
<dbReference type="InterPro" id="IPR007785">
    <property type="entry name" value="Anamorsin"/>
</dbReference>
<keyword evidence="9 10" id="KW-0496">Mitochondrion</keyword>
<dbReference type="Proteomes" id="UP001497444">
    <property type="component" value="Chromosome 13"/>
</dbReference>
<dbReference type="Pfam" id="PF05093">
    <property type="entry name" value="CIAPIN1"/>
    <property type="match status" value="1"/>
</dbReference>
<dbReference type="InterPro" id="IPR029063">
    <property type="entry name" value="SAM-dependent_MTases_sf"/>
</dbReference>
<comment type="cofactor">
    <cofactor evidence="1 10">
        <name>[4Fe-4S] cluster</name>
        <dbReference type="ChEBI" id="CHEBI:49883"/>
    </cofactor>
</comment>
<evidence type="ECO:0000256" key="3">
    <source>
        <dbReference type="ARBA" id="ARBA00022485"/>
    </source>
</evidence>
<comment type="function">
    <text evidence="10">Component of the cytosolic iron-sulfur (Fe-S) protein assembly (CIA) machinery. Required for the maturation of extramitochondrial Fe-S proteins. Part of an electron transfer chain functioning in an early step of cytosolic Fe-S biogenesis, facilitating the de novo assembly of a [4Fe-4S] cluster on the cytosolic Fe-S scaffold complex. Electrons are transferred from NADPH via a FAD- and FMN-containing diflavin oxidoreductase. Together with the diflavin oxidoreductase, also required for the assembly of the diferric tyrosyl radical cofactor of ribonucleotide reductase (RNR), probably by providing electrons for reduction during radical cofactor maturation in the catalytic small subunit.</text>
</comment>
<comment type="caution">
    <text evidence="10">Lacks conserved residue(s) required for the propagation of feature annotation.</text>
</comment>
<dbReference type="Pfam" id="PF20922">
    <property type="entry name" value="Anamorsin_N"/>
    <property type="match status" value="1"/>
</dbReference>
<protein>
    <recommendedName>
        <fullName evidence="10">Anamorsin homolog</fullName>
    </recommendedName>
    <alternativeName>
        <fullName evidence="10">Fe-S cluster assembly protein DRE2 homolog</fullName>
    </alternativeName>
</protein>
<comment type="subcellular location">
    <subcellularLocation>
        <location evidence="10">Cytoplasm</location>
    </subcellularLocation>
    <subcellularLocation>
        <location evidence="10">Mitochondrion intermembrane space</location>
    </subcellularLocation>
</comment>
<feature type="binding site" evidence="10">
    <location>
        <position position="269"/>
    </location>
    <ligand>
        <name>[4Fe-4S] cluster</name>
        <dbReference type="ChEBI" id="CHEBI:49883"/>
    </ligand>
</feature>
<evidence type="ECO:0000313" key="13">
    <source>
        <dbReference type="EMBL" id="CAK9260669.1"/>
    </source>
</evidence>
<keyword evidence="3 10" id="KW-0004">4Fe-4S</keyword>
<feature type="binding site" evidence="10">
    <location>
        <position position="227"/>
    </location>
    <ligand>
        <name>[2Fe-2S] cluster</name>
        <dbReference type="ChEBI" id="CHEBI:190135"/>
    </ligand>
</feature>
<reference evidence="13" key="1">
    <citation type="submission" date="2024-02" db="EMBL/GenBank/DDBJ databases">
        <authorList>
            <consortium name="ELIXIR-Norway"/>
            <consortium name="Elixir Norway"/>
        </authorList>
    </citation>
    <scope>NUCLEOTIDE SEQUENCE</scope>
</reference>
<dbReference type="InterPro" id="IPR046408">
    <property type="entry name" value="CIAPIN1"/>
</dbReference>
<feature type="binding site" evidence="10">
    <location>
        <position position="266"/>
    </location>
    <ligand>
        <name>[4Fe-4S] cluster</name>
        <dbReference type="ChEBI" id="CHEBI:49883"/>
    </ligand>
</feature>
<evidence type="ECO:0000259" key="11">
    <source>
        <dbReference type="Pfam" id="PF05093"/>
    </source>
</evidence>
<evidence type="ECO:0000256" key="1">
    <source>
        <dbReference type="ARBA" id="ARBA00001966"/>
    </source>
</evidence>
<proteinExistence type="inferred from homology"/>
<dbReference type="HAMAP" id="MF_03115">
    <property type="entry name" value="Anamorsin"/>
    <property type="match status" value="1"/>
</dbReference>
<dbReference type="Gene3D" id="3.40.50.150">
    <property type="entry name" value="Vaccinia Virus protein VP39"/>
    <property type="match status" value="1"/>
</dbReference>
<feature type="short sequence motif" description="Cx2C motif 1" evidence="10">
    <location>
        <begin position="255"/>
        <end position="258"/>
    </location>
</feature>
<organism evidence="13 14">
    <name type="scientific">Sphagnum jensenii</name>
    <dbReference type="NCBI Taxonomy" id="128206"/>
    <lineage>
        <taxon>Eukaryota</taxon>
        <taxon>Viridiplantae</taxon>
        <taxon>Streptophyta</taxon>
        <taxon>Embryophyta</taxon>
        <taxon>Bryophyta</taxon>
        <taxon>Sphagnophytina</taxon>
        <taxon>Sphagnopsida</taxon>
        <taxon>Sphagnales</taxon>
        <taxon>Sphagnaceae</taxon>
        <taxon>Sphagnum</taxon>
    </lineage>
</organism>
<sequence length="294" mass="31765">MAGETTVLLVTDKPSLPGTVVMWAMQKFEDKAKGGKGMTVVTNILQAGGKIAAESLSINVVISLAATPGHHNTAWLTEVARVLRPGGEFWLQEPLMSRFSALQTITSLERNLILSGFLGSKSFESVEDIGLAESYQAITPVSLQVQKPNWELGSAFTLKKRTLAPKEDVTDDVIPLAKSWNWSPDVDLDELIDEDELLTEDDLRRPELPVGDDCSVEKVGKKACKNCSCGRVELEEKKVSSVLTASQINNPQSACGNCGLGDAFRCNGCPYRGQPPFKLGEKITLSSSLLVADA</sequence>
<dbReference type="PANTHER" id="PTHR13273">
    <property type="entry name" value="ANAMORSIN"/>
    <property type="match status" value="1"/>
</dbReference>
<feature type="domain" description="Anamorsin C-terminal" evidence="11">
    <location>
        <begin position="247"/>
        <end position="285"/>
    </location>
</feature>
<feature type="binding site" evidence="10">
    <location>
        <position position="255"/>
    </location>
    <ligand>
        <name>[4Fe-4S] cluster</name>
        <dbReference type="ChEBI" id="CHEBI:49883"/>
    </ligand>
</feature>
<comment type="domain">
    <text evidence="10">The C-terminal domain binds 2 Fe-S clusters but is otherwise mostly in an intrinsically disordered conformation.</text>
</comment>
<comment type="subunit">
    <text evidence="10">Monomer.</text>
</comment>
<feature type="short sequence motif" description="Cx2C motif 2" evidence="10">
    <location>
        <begin position="266"/>
        <end position="269"/>
    </location>
</feature>
<comment type="domain">
    <text evidence="10">The N-terminal domain has structural similarity with S-adenosyl-L-methionine-dependent methyltransferases, but does not bind S-adenosyl-L-methionine. It is required for correct assembly of the 2 Fe-S clusters.</text>
</comment>
<evidence type="ECO:0000256" key="5">
    <source>
        <dbReference type="ARBA" id="ARBA00022714"/>
    </source>
</evidence>
<comment type="cofactor">
    <cofactor evidence="10">
        <name>[2Fe-2S] cluster</name>
        <dbReference type="ChEBI" id="CHEBI:190135"/>
    </cofactor>
</comment>
<feature type="binding site" evidence="10">
    <location>
        <position position="258"/>
    </location>
    <ligand>
        <name>[4Fe-4S] cluster</name>
        <dbReference type="ChEBI" id="CHEBI:49883"/>
    </ligand>
</feature>
<evidence type="ECO:0000256" key="9">
    <source>
        <dbReference type="ARBA" id="ARBA00023128"/>
    </source>
</evidence>
<keyword evidence="8 10" id="KW-0411">Iron-sulfur</keyword>
<keyword evidence="14" id="KW-1185">Reference proteome</keyword>
<name>A0ABP0W299_9BRYO</name>
<comment type="domain">
    <text evidence="10">The twin Cx2C motifs are involved in the recognition by the mitochondrial MIA40-ERV1 disulfide relay system. The formation of 2 disulfide bonds in the Cx2C motifs through dithiol/disulfide exchange reactions effectively traps the protein in the mitochondrial intermembrane space.</text>
</comment>
<feature type="region of interest" description="Fe-S binding site B" evidence="10">
    <location>
        <begin position="255"/>
        <end position="269"/>
    </location>
</feature>
<accession>A0ABP0W299</accession>
<evidence type="ECO:0000256" key="7">
    <source>
        <dbReference type="ARBA" id="ARBA00023004"/>
    </source>
</evidence>
<evidence type="ECO:0000256" key="6">
    <source>
        <dbReference type="ARBA" id="ARBA00022723"/>
    </source>
</evidence>
<keyword evidence="6 10" id="KW-0479">Metal-binding</keyword>
<keyword evidence="4 10" id="KW-0963">Cytoplasm</keyword>
<dbReference type="PANTHER" id="PTHR13273:SF14">
    <property type="entry name" value="ANAMORSIN"/>
    <property type="match status" value="1"/>
</dbReference>
<dbReference type="InterPro" id="IPR049011">
    <property type="entry name" value="Anamorsin_N_metazoan"/>
</dbReference>
<evidence type="ECO:0000256" key="2">
    <source>
        <dbReference type="ARBA" id="ARBA00008169"/>
    </source>
</evidence>
<keyword evidence="5 10" id="KW-0001">2Fe-2S</keyword>
<evidence type="ECO:0000256" key="8">
    <source>
        <dbReference type="ARBA" id="ARBA00023014"/>
    </source>
</evidence>
<evidence type="ECO:0000313" key="14">
    <source>
        <dbReference type="Proteomes" id="UP001497444"/>
    </source>
</evidence>
<comment type="similarity">
    <text evidence="2 10">Belongs to the anamorsin family.</text>
</comment>
<feature type="binding site" evidence="10">
    <location>
        <position position="224"/>
    </location>
    <ligand>
        <name>[2Fe-2S] cluster</name>
        <dbReference type="ChEBI" id="CHEBI:190135"/>
    </ligand>
</feature>
<feature type="binding site" evidence="10">
    <location>
        <position position="229"/>
    </location>
    <ligand>
        <name>[2Fe-2S] cluster</name>
        <dbReference type="ChEBI" id="CHEBI:190135"/>
    </ligand>
</feature>
<feature type="binding site" evidence="10">
    <location>
        <position position="214"/>
    </location>
    <ligand>
        <name>[2Fe-2S] cluster</name>
        <dbReference type="ChEBI" id="CHEBI:190135"/>
    </ligand>
</feature>
<keyword evidence="7 10" id="KW-0408">Iron</keyword>
<feature type="domain" description="Anamorsin N-terminal" evidence="12">
    <location>
        <begin position="6"/>
        <end position="154"/>
    </location>
</feature>
<evidence type="ECO:0000256" key="10">
    <source>
        <dbReference type="HAMAP-Rule" id="MF_03115"/>
    </source>
</evidence>
<dbReference type="EMBL" id="OZ020108">
    <property type="protein sequence ID" value="CAK9260669.1"/>
    <property type="molecule type" value="Genomic_DNA"/>
</dbReference>
<gene>
    <name evidence="13" type="ORF">CSSPJE1EN1_LOCUS6147</name>
</gene>